<dbReference type="Proteomes" id="UP000694565">
    <property type="component" value="Unplaced"/>
</dbReference>
<feature type="domain" description="HMG" evidence="2">
    <location>
        <begin position="148"/>
        <end position="260"/>
    </location>
</feature>
<dbReference type="GeneTree" id="ENSGT00390000006983"/>
<evidence type="ECO:0000259" key="2">
    <source>
        <dbReference type="Pfam" id="PF18717"/>
    </source>
</evidence>
<dbReference type="PANTHER" id="PTHR17609">
    <property type="entry name" value="HMG DOMAIN-CONTAINING PROTEIN 3"/>
    <property type="match status" value="1"/>
</dbReference>
<feature type="region of interest" description="Disordered" evidence="1">
    <location>
        <begin position="624"/>
        <end position="713"/>
    </location>
</feature>
<protein>
    <submittedName>
        <fullName evidence="3">HMG-box containing 3</fullName>
    </submittedName>
</protein>
<evidence type="ECO:0000313" key="3">
    <source>
        <dbReference type="Ensembl" id="ENSCLMP00005034369.1"/>
    </source>
</evidence>
<keyword evidence="4" id="KW-1185">Reference proteome</keyword>
<reference evidence="3" key="2">
    <citation type="submission" date="2025-09" db="UniProtKB">
        <authorList>
            <consortium name="Ensembl"/>
        </authorList>
    </citation>
    <scope>IDENTIFICATION</scope>
</reference>
<evidence type="ECO:0000313" key="4">
    <source>
        <dbReference type="Proteomes" id="UP000694565"/>
    </source>
</evidence>
<feature type="compositionally biased region" description="Basic and acidic residues" evidence="1">
    <location>
        <begin position="693"/>
        <end position="708"/>
    </location>
</feature>
<feature type="compositionally biased region" description="Basic and acidic residues" evidence="1">
    <location>
        <begin position="653"/>
        <end position="674"/>
    </location>
</feature>
<organism evidence="3 4">
    <name type="scientific">Cyclopterus lumpus</name>
    <name type="common">Lumpsucker</name>
    <dbReference type="NCBI Taxonomy" id="8103"/>
    <lineage>
        <taxon>Eukaryota</taxon>
        <taxon>Metazoa</taxon>
        <taxon>Chordata</taxon>
        <taxon>Craniata</taxon>
        <taxon>Vertebrata</taxon>
        <taxon>Euteleostomi</taxon>
        <taxon>Actinopterygii</taxon>
        <taxon>Neopterygii</taxon>
        <taxon>Teleostei</taxon>
        <taxon>Neoteleostei</taxon>
        <taxon>Acanthomorphata</taxon>
        <taxon>Eupercaria</taxon>
        <taxon>Perciformes</taxon>
        <taxon>Cottioidei</taxon>
        <taxon>Cottales</taxon>
        <taxon>Cyclopteridae</taxon>
        <taxon>Cyclopterus</taxon>
    </lineage>
</organism>
<feature type="region of interest" description="Disordered" evidence="1">
    <location>
        <begin position="787"/>
        <end position="812"/>
    </location>
</feature>
<dbReference type="Pfam" id="PF18717">
    <property type="entry name" value="CxC4"/>
    <property type="match status" value="1"/>
</dbReference>
<name>A0A8C2ZX31_CYCLU</name>
<evidence type="ECO:0000256" key="1">
    <source>
        <dbReference type="SAM" id="MobiDB-lite"/>
    </source>
</evidence>
<dbReference type="Ensembl" id="ENSCLMT00005035781.1">
    <property type="protein sequence ID" value="ENSCLMP00005034369.1"/>
    <property type="gene ID" value="ENSCLMG00005016454.1"/>
</dbReference>
<feature type="compositionally biased region" description="Acidic residues" evidence="1">
    <location>
        <begin position="675"/>
        <end position="692"/>
    </location>
</feature>
<feature type="compositionally biased region" description="Acidic residues" evidence="1">
    <location>
        <begin position="625"/>
        <end position="652"/>
    </location>
</feature>
<reference evidence="3" key="1">
    <citation type="submission" date="2025-08" db="UniProtKB">
        <authorList>
            <consortium name="Ensembl"/>
        </authorList>
    </citation>
    <scope>IDENTIFICATION</scope>
</reference>
<dbReference type="PANTHER" id="PTHR17609:SF2">
    <property type="entry name" value="HMG DOMAIN-CONTAINING PROTEIN 3"/>
    <property type="match status" value="1"/>
</dbReference>
<sequence length="812" mass="90624">MCSMVDKGVNIVSFVPFKQHTISSFDLGLSTARGRGRCKNTSCDYMYKNRHKPAVCPKCGCVLTQRNAKGTKSETLLDPYQTLSPAQKDIQRQNTLQFLHRSLQIPESETELQETLTLIQELNSLQIVLVQPCGQEHGDNLETETLVESGWPQFYESAATHCGLCSYPLFKGGQSTVAGQEDCWLLTETLIQTATLQLKVCLNVQCLALHSFTDLHPGLFNIGNRLLVSIDLFLKIRSCIKQGQAPPQAARTILDHTPNHPVHALSPEEMSQIQELLLSGYWAFECLTVRDYNDMICGICGVAPKLEIAQRYTSNVLELKNVEFTWPEFSVSDEVHVDDFWLTMESEAIEQATFPTDIPITRVDASIIAPFIPPLMRSPTVINTEKDKVLSHSQPPSGDPSVLVRLIHDGQLRLDKLEEHSENELRTILDRCAASITPDSTKNELLGSLISLYTLVHGGLSTAPQPPPHLTAGRLSKVCPHKVVCGSKYLVRGETARDHVDLLLSSRYWPPVYVSDCARQVALCADMQYPELATQMWSRNQGCFSDPFEKPEFVSCAELQEQPYSADLSLVAENQQVHPITKSSSCWLVHPPEAAQEPPAPLEHHSIALCRDLEPYVHLIAELAKEEEDEGKEPKAEDDEGEEPRAEDDEGEEPKPEDDVGEEPKPEDDVGEEPKPEDDEGEEPNAEDDEAEEPRAEDDKGEEPRAEDDSALNSEDCYSVSRARCQPAVFKNTAYYYLYNRLVDFFTSRDIVSQQINYVVKACQPGEVVIRDALYRLGVAQINTEKEGNEGSGVEGQTQEVGTDTYEVELPE</sequence>
<proteinExistence type="predicted"/>
<dbReference type="InterPro" id="IPR039598">
    <property type="entry name" value="HMGXB3"/>
</dbReference>
<dbReference type="InterPro" id="IPR040648">
    <property type="entry name" value="HMGXB3_CxC4"/>
</dbReference>
<dbReference type="AlphaFoldDB" id="A0A8C2ZX31"/>
<accession>A0A8C2ZX31</accession>